<keyword evidence="2" id="KW-1185">Reference proteome</keyword>
<dbReference type="Proteomes" id="UP000809137">
    <property type="component" value="Unassembled WGS sequence"/>
</dbReference>
<gene>
    <name evidence="1" type="ORF">JJB79_18945</name>
</gene>
<evidence type="ECO:0000313" key="2">
    <source>
        <dbReference type="Proteomes" id="UP000809137"/>
    </source>
</evidence>
<organism evidence="1 2">
    <name type="scientific">Pantoea eucrina</name>
    <dbReference type="NCBI Taxonomy" id="472693"/>
    <lineage>
        <taxon>Bacteria</taxon>
        <taxon>Pseudomonadati</taxon>
        <taxon>Pseudomonadota</taxon>
        <taxon>Gammaproteobacteria</taxon>
        <taxon>Enterobacterales</taxon>
        <taxon>Erwiniaceae</taxon>
        <taxon>Pantoea</taxon>
    </lineage>
</organism>
<comment type="caution">
    <text evidence="1">The sequence shown here is derived from an EMBL/GenBank/DDBJ whole genome shotgun (WGS) entry which is preliminary data.</text>
</comment>
<dbReference type="EMBL" id="JAFCXS010000028">
    <property type="protein sequence ID" value="MBM0749463.1"/>
    <property type="molecule type" value="Genomic_DNA"/>
</dbReference>
<protein>
    <submittedName>
        <fullName evidence="1">Uncharacterized protein</fullName>
    </submittedName>
</protein>
<evidence type="ECO:0000313" key="1">
    <source>
        <dbReference type="EMBL" id="MBM0749463.1"/>
    </source>
</evidence>
<proteinExistence type="predicted"/>
<accession>A0ABS1ZBT1</accession>
<sequence>MSNNPFEKTIEKSLENINKVQRIKSKFKAFLNQASEALNKSLTGTAELFITLDVGQEKLTSNPGLFAVLLTGSLNKEENRGYIFISNELKAELIASWVIIEDNDEISLTINKVQESYNADDAGMIQAINDILSQKSIMEKALQLKKGMPSF</sequence>
<reference evidence="1 2" key="1">
    <citation type="submission" date="2021-01" db="EMBL/GenBank/DDBJ databases">
        <title>Complete genome sequence of Pantoea eucrina OB49, a heavy metal tolerant bacterium with PGPR potential isolated from wheat in Algeria.</title>
        <authorList>
            <person name="Lekired A."/>
            <person name="Ouzari I.H."/>
        </authorList>
    </citation>
    <scope>NUCLEOTIDE SEQUENCE [LARGE SCALE GENOMIC DNA]</scope>
    <source>
        <strain evidence="1 2">OB49</strain>
    </source>
</reference>
<name>A0ABS1ZBT1_9GAMM</name>
<dbReference type="RefSeq" id="WP_113655916.1">
    <property type="nucleotide sequence ID" value="NZ_JAFCXS010000028.1"/>
</dbReference>